<name>A0ABD3PMW9_9STRA</name>
<reference evidence="1 2" key="1">
    <citation type="journal article" date="2020" name="G3 (Bethesda)">
        <title>Improved Reference Genome for Cyclotella cryptica CCMP332, a Model for Cell Wall Morphogenesis, Salinity Adaptation, and Lipid Production in Diatoms (Bacillariophyta).</title>
        <authorList>
            <person name="Roberts W.R."/>
            <person name="Downey K.M."/>
            <person name="Ruck E.C."/>
            <person name="Traller J.C."/>
            <person name="Alverson A.J."/>
        </authorList>
    </citation>
    <scope>NUCLEOTIDE SEQUENCE [LARGE SCALE GENOMIC DNA]</scope>
    <source>
        <strain evidence="1 2">CCMP332</strain>
    </source>
</reference>
<dbReference type="AlphaFoldDB" id="A0ABD3PMW9"/>
<evidence type="ECO:0000313" key="2">
    <source>
        <dbReference type="Proteomes" id="UP001516023"/>
    </source>
</evidence>
<gene>
    <name evidence="1" type="ORF">HJC23_001341</name>
</gene>
<sequence>MASTKPLRHKPPHLLLHSSEYALLTTERRTYRTDPDYEHAKSYSYADQKIFRKQATSEGLRIKNLVLLCPQRTGRAIHLLLKQGLLSCEELLGIESALSTNPKQESRERRSYIDLVLATQKEMRKQNDDFVGLNVGKRCHSE</sequence>
<organism evidence="1 2">
    <name type="scientific">Cyclotella cryptica</name>
    <dbReference type="NCBI Taxonomy" id="29204"/>
    <lineage>
        <taxon>Eukaryota</taxon>
        <taxon>Sar</taxon>
        <taxon>Stramenopiles</taxon>
        <taxon>Ochrophyta</taxon>
        <taxon>Bacillariophyta</taxon>
        <taxon>Coscinodiscophyceae</taxon>
        <taxon>Thalassiosirophycidae</taxon>
        <taxon>Stephanodiscales</taxon>
        <taxon>Stephanodiscaceae</taxon>
        <taxon>Cyclotella</taxon>
    </lineage>
</organism>
<evidence type="ECO:0000313" key="1">
    <source>
        <dbReference type="EMBL" id="KAL3789533.1"/>
    </source>
</evidence>
<dbReference type="Proteomes" id="UP001516023">
    <property type="component" value="Unassembled WGS sequence"/>
</dbReference>
<proteinExistence type="predicted"/>
<accession>A0ABD3PMW9</accession>
<comment type="caution">
    <text evidence="1">The sequence shown here is derived from an EMBL/GenBank/DDBJ whole genome shotgun (WGS) entry which is preliminary data.</text>
</comment>
<protein>
    <submittedName>
        <fullName evidence="1">Uncharacterized protein</fullName>
    </submittedName>
</protein>
<keyword evidence="2" id="KW-1185">Reference proteome</keyword>
<dbReference type="EMBL" id="JABMIG020000139">
    <property type="protein sequence ID" value="KAL3789533.1"/>
    <property type="molecule type" value="Genomic_DNA"/>
</dbReference>